<keyword evidence="1" id="KW-0472">Membrane</keyword>
<evidence type="ECO:0000313" key="2">
    <source>
        <dbReference type="EMBL" id="CAF3802973.1"/>
    </source>
</evidence>
<name>A0A819BGD5_9BILA</name>
<evidence type="ECO:0000313" key="3">
    <source>
        <dbReference type="Proteomes" id="UP000663868"/>
    </source>
</evidence>
<evidence type="ECO:0000256" key="1">
    <source>
        <dbReference type="SAM" id="Phobius"/>
    </source>
</evidence>
<keyword evidence="1" id="KW-0812">Transmembrane</keyword>
<comment type="caution">
    <text evidence="2">The sequence shown here is derived from an EMBL/GenBank/DDBJ whole genome shotgun (WGS) entry which is preliminary data.</text>
</comment>
<accession>A0A819BGD5</accession>
<keyword evidence="1" id="KW-1133">Transmembrane helix</keyword>
<gene>
    <name evidence="2" type="ORF">KXQ929_LOCUS17153</name>
</gene>
<sequence length="690" mass="79930">MLRYLKIRSPCIIGLILASLFIVFVLHHNLTTELSVRNSVAIIPNKSLESTSLLSSPRELLLLYEQEYSCIESTSFRPTFHNRHLILKINLTAITTEHFDYLKNSSTKTTSALKITCLQSSKNRNTFRSICDIFLTFQIKIFNSQKVQLTLLSNSTSCSVLLTNISDLILINVHQMFSIDDIFRFTHQWTDTNNKTELFWHSWPPTTATCLKSLPCSSTNILTHSTSKELFLTEQNTVSYWLDLQYQVFINQRLSNERKKSVNNRNFVPYEISKNPRVCSSEFQNWVLNYQKWHENITLNINNDSMTFGEQRNRIIELDVRFLIYEKHTSGLSDRIIHLISTYLVALLTKRLFIFDKNWPEFTEIMQSSLNYDQQSIIPWIEQLDLLNKNLTQNDRNYLTSKTEWFSSDRLLKDYDYDKLFPERILTFKGHTGGVIQTIHSNLSIYRKFLTVDLQMNTNNIFGCLYHSLFTYKLSELINRAPLSSSDLPVGHSSQLILQILLAPIFFPIGVQVRAGDETMNEQNIDQPNPEHIIGKYQNFLACIQQINMVNEKLVDKTIRTPIVFLLSDSYEIRRAALKLKPLSLECYKLSEKECQLNYYDLHVLASPNPVFHVSNDTNRVLAFKLGMFDIFLFSLCEQHLISTESSFGRFPVFASLKQRNIYSLGLHEVKSCKNDGLPLSVVGGQWSGI</sequence>
<dbReference type="Proteomes" id="UP000663868">
    <property type="component" value="Unassembled WGS sequence"/>
</dbReference>
<feature type="transmembrane region" description="Helical" evidence="1">
    <location>
        <begin position="12"/>
        <end position="30"/>
    </location>
</feature>
<proteinExistence type="predicted"/>
<organism evidence="2 3">
    <name type="scientific">Adineta steineri</name>
    <dbReference type="NCBI Taxonomy" id="433720"/>
    <lineage>
        <taxon>Eukaryota</taxon>
        <taxon>Metazoa</taxon>
        <taxon>Spiralia</taxon>
        <taxon>Gnathifera</taxon>
        <taxon>Rotifera</taxon>
        <taxon>Eurotatoria</taxon>
        <taxon>Bdelloidea</taxon>
        <taxon>Adinetida</taxon>
        <taxon>Adinetidae</taxon>
        <taxon>Adineta</taxon>
    </lineage>
</organism>
<reference evidence="2" key="1">
    <citation type="submission" date="2021-02" db="EMBL/GenBank/DDBJ databases">
        <authorList>
            <person name="Nowell W R."/>
        </authorList>
    </citation>
    <scope>NUCLEOTIDE SEQUENCE</scope>
</reference>
<protein>
    <submittedName>
        <fullName evidence="2">Uncharacterized protein</fullName>
    </submittedName>
</protein>
<dbReference type="EMBL" id="CAJOBB010001067">
    <property type="protein sequence ID" value="CAF3802973.1"/>
    <property type="molecule type" value="Genomic_DNA"/>
</dbReference>
<dbReference type="AlphaFoldDB" id="A0A819BGD5"/>